<name>A0A8C0YMX0_CYPCA</name>
<sequence>MHEPPYLTVGTDVSAKYRGAFCEAKIKTAKRLVKAKVTFKPSSSTAEVHDEHIRGALKVGAVVEARNQDGIYQEATITKLTDASLYTVVFDDGDEKTLRRSSLCLKGARHFAESETLDRLPLTNPEHFGTPVIGKKGNRRGRRSNPIQEEESSSSSSEEEEGDQQQNEELYGKVVCVDGVVTSDKKKTTWYPALVISPDCHDDVTLKKDNVFVRSFKDGKLLKFEGPMKKKTNFQSHGAHCDPVVAVCVFHTELDAAWDFQRDRTVPNTWRTEVKDESSSSEDDDEEEEEEQEEEASSEEEEEEVEPFPEEKDNFLQQLYKFMEDRGTPINKRPVLGYRNLNLFKLYRLVHQLGGFDNIESGSVWKQVYQDLGIPVLNSAAGYNVKCAYRKYVHPSEALSQRDNDGESKPRAAGHKIKTKTNDDKNYKKENDKKKNNKITKKLNYNNKVI</sequence>
<organism evidence="11 12">
    <name type="scientific">Cyprinus carpio carpio</name>
    <dbReference type="NCBI Taxonomy" id="630221"/>
    <lineage>
        <taxon>Eukaryota</taxon>
        <taxon>Metazoa</taxon>
        <taxon>Chordata</taxon>
        <taxon>Craniata</taxon>
        <taxon>Vertebrata</taxon>
        <taxon>Euteleostomi</taxon>
        <taxon>Actinopterygii</taxon>
        <taxon>Neopterygii</taxon>
        <taxon>Teleostei</taxon>
        <taxon>Ostariophysi</taxon>
        <taxon>Cypriniformes</taxon>
        <taxon>Cyprinidae</taxon>
        <taxon>Cyprininae</taxon>
        <taxon>Cyprinus</taxon>
    </lineage>
</organism>
<dbReference type="InterPro" id="IPR002999">
    <property type="entry name" value="Tudor"/>
</dbReference>
<feature type="region of interest" description="Disordered" evidence="9">
    <location>
        <begin position="271"/>
        <end position="310"/>
    </location>
</feature>
<dbReference type="InterPro" id="IPR012603">
    <property type="entry name" value="ARID4A/B_PWWP"/>
</dbReference>
<dbReference type="Gene3D" id="2.30.30.140">
    <property type="match status" value="2"/>
</dbReference>
<dbReference type="SUPFAM" id="SSF46774">
    <property type="entry name" value="ARID-like"/>
    <property type="match status" value="1"/>
</dbReference>
<evidence type="ECO:0000256" key="8">
    <source>
        <dbReference type="ARBA" id="ARBA00023242"/>
    </source>
</evidence>
<dbReference type="PANTHER" id="PTHR13964:SF24">
    <property type="entry name" value="AT-RICH INTERACTIVE DOMAIN-CONTAINING PROTEIN 4B"/>
    <property type="match status" value="1"/>
</dbReference>
<dbReference type="InterPro" id="IPR001606">
    <property type="entry name" value="ARID_dom"/>
</dbReference>
<dbReference type="GO" id="GO:0000976">
    <property type="term" value="F:transcription cis-regulatory region binding"/>
    <property type="evidence" value="ECO:0007669"/>
    <property type="project" value="TreeGrafter"/>
</dbReference>
<feature type="domain" description="ARID" evidence="10">
    <location>
        <begin position="309"/>
        <end position="401"/>
    </location>
</feature>
<dbReference type="GO" id="GO:0005634">
    <property type="term" value="C:nucleus"/>
    <property type="evidence" value="ECO:0007669"/>
    <property type="project" value="TreeGrafter"/>
</dbReference>
<evidence type="ECO:0000256" key="4">
    <source>
        <dbReference type="ARBA" id="ARBA00022853"/>
    </source>
</evidence>
<evidence type="ECO:0000259" key="10">
    <source>
        <dbReference type="PROSITE" id="PS51011"/>
    </source>
</evidence>
<dbReference type="SUPFAM" id="SSF63748">
    <property type="entry name" value="Tudor/PWWP/MBT"/>
    <property type="match status" value="1"/>
</dbReference>
<keyword evidence="7" id="KW-0804">Transcription</keyword>
<feature type="compositionally biased region" description="Acidic residues" evidence="9">
    <location>
        <begin position="148"/>
        <end position="163"/>
    </location>
</feature>
<dbReference type="FunFam" id="1.10.150.60:FF:000003">
    <property type="entry name" value="AT-rich interactive domain-containing protein 4B"/>
    <property type="match status" value="1"/>
</dbReference>
<feature type="region of interest" description="Disordered" evidence="9">
    <location>
        <begin position="398"/>
        <end position="450"/>
    </location>
</feature>
<reference evidence="11" key="1">
    <citation type="submission" date="2025-08" db="UniProtKB">
        <authorList>
            <consortium name="Ensembl"/>
        </authorList>
    </citation>
    <scope>IDENTIFICATION</scope>
</reference>
<accession>A0A8C0YMX0</accession>
<dbReference type="PANTHER" id="PTHR13964">
    <property type="entry name" value="RBP-RELATED"/>
    <property type="match status" value="1"/>
</dbReference>
<keyword evidence="2" id="KW-0597">Phosphoprotein</keyword>
<keyword evidence="12" id="KW-1185">Reference proteome</keyword>
<feature type="compositionally biased region" description="Acidic residues" evidence="9">
    <location>
        <begin position="279"/>
        <end position="308"/>
    </location>
</feature>
<dbReference type="Gene3D" id="1.10.150.60">
    <property type="entry name" value="ARID DNA-binding domain"/>
    <property type="match status" value="1"/>
</dbReference>
<evidence type="ECO:0000256" key="2">
    <source>
        <dbReference type="ARBA" id="ARBA00022553"/>
    </source>
</evidence>
<dbReference type="Pfam" id="PF01388">
    <property type="entry name" value="ARID"/>
    <property type="match status" value="1"/>
</dbReference>
<keyword evidence="8" id="KW-0539">Nucleus</keyword>
<feature type="compositionally biased region" description="Basic and acidic residues" evidence="9">
    <location>
        <begin position="420"/>
        <end position="434"/>
    </location>
</feature>
<dbReference type="Ensembl" id="ENSCCRT00000007989.2">
    <property type="protein sequence ID" value="ENSCCRP00000007277.2"/>
    <property type="gene ID" value="ENSCCRG00000078044.1"/>
</dbReference>
<reference evidence="11" key="2">
    <citation type="submission" date="2025-09" db="UniProtKB">
        <authorList>
            <consortium name="Ensembl"/>
        </authorList>
    </citation>
    <scope>IDENTIFICATION</scope>
</reference>
<dbReference type="SMART" id="SM00501">
    <property type="entry name" value="BRIGHT"/>
    <property type="match status" value="1"/>
</dbReference>
<dbReference type="Pfam" id="PF08169">
    <property type="entry name" value="RBB1NT"/>
    <property type="match status" value="1"/>
</dbReference>
<keyword evidence="6" id="KW-0238">DNA-binding</keyword>
<evidence type="ECO:0000313" key="12">
    <source>
        <dbReference type="Proteomes" id="UP001108240"/>
    </source>
</evidence>
<evidence type="ECO:0000256" key="3">
    <source>
        <dbReference type="ARBA" id="ARBA00022843"/>
    </source>
</evidence>
<keyword evidence="4" id="KW-0156">Chromatin regulator</keyword>
<evidence type="ECO:0000256" key="7">
    <source>
        <dbReference type="ARBA" id="ARBA00023163"/>
    </source>
</evidence>
<keyword evidence="5" id="KW-0805">Transcription regulation</keyword>
<dbReference type="GO" id="GO:0006325">
    <property type="term" value="P:chromatin organization"/>
    <property type="evidence" value="ECO:0007669"/>
    <property type="project" value="UniProtKB-KW"/>
</dbReference>
<evidence type="ECO:0000256" key="5">
    <source>
        <dbReference type="ARBA" id="ARBA00023015"/>
    </source>
</evidence>
<dbReference type="GO" id="GO:0006357">
    <property type="term" value="P:regulation of transcription by RNA polymerase II"/>
    <property type="evidence" value="ECO:0007669"/>
    <property type="project" value="TreeGrafter"/>
</dbReference>
<evidence type="ECO:0000256" key="1">
    <source>
        <dbReference type="ARBA" id="ARBA00022499"/>
    </source>
</evidence>
<dbReference type="SMART" id="SM00333">
    <property type="entry name" value="TUDOR"/>
    <property type="match status" value="1"/>
</dbReference>
<protein>
    <submittedName>
        <fullName evidence="11">AT-rich interaction domain 4B</fullName>
    </submittedName>
</protein>
<feature type="region of interest" description="Disordered" evidence="9">
    <location>
        <begin position="121"/>
        <end position="167"/>
    </location>
</feature>
<dbReference type="AlphaFoldDB" id="A0A8C0YMX0"/>
<evidence type="ECO:0000256" key="6">
    <source>
        <dbReference type="ARBA" id="ARBA00023125"/>
    </source>
</evidence>
<dbReference type="Proteomes" id="UP001108240">
    <property type="component" value="Unplaced"/>
</dbReference>
<dbReference type="InterPro" id="IPR036431">
    <property type="entry name" value="ARID_dom_sf"/>
</dbReference>
<evidence type="ECO:0000313" key="11">
    <source>
        <dbReference type="Ensembl" id="ENSCCRP00000007277.2"/>
    </source>
</evidence>
<keyword evidence="3" id="KW-0832">Ubl conjugation</keyword>
<dbReference type="InterPro" id="IPR051232">
    <property type="entry name" value="ARID/SWI1_ChromRemod"/>
</dbReference>
<proteinExistence type="predicted"/>
<dbReference type="GeneTree" id="ENSGT00940000158149"/>
<feature type="compositionally biased region" description="Basic and acidic residues" evidence="9">
    <location>
        <begin position="400"/>
        <end position="410"/>
    </location>
</feature>
<keyword evidence="1" id="KW-1017">Isopeptide bond</keyword>
<evidence type="ECO:0000256" key="9">
    <source>
        <dbReference type="SAM" id="MobiDB-lite"/>
    </source>
</evidence>
<dbReference type="FunFam" id="2.30.30.140:FF:000009">
    <property type="entry name" value="AT-rich interactive domain-containing protein 4B"/>
    <property type="match status" value="1"/>
</dbReference>
<dbReference type="SMART" id="SM01014">
    <property type="entry name" value="ARID"/>
    <property type="match status" value="1"/>
</dbReference>
<dbReference type="PROSITE" id="PS51011">
    <property type="entry name" value="ARID"/>
    <property type="match status" value="1"/>
</dbReference>